<organism evidence="3 4">
    <name type="scientific">Gigaspora rosea</name>
    <dbReference type="NCBI Taxonomy" id="44941"/>
    <lineage>
        <taxon>Eukaryota</taxon>
        <taxon>Fungi</taxon>
        <taxon>Fungi incertae sedis</taxon>
        <taxon>Mucoromycota</taxon>
        <taxon>Glomeromycotina</taxon>
        <taxon>Glomeromycetes</taxon>
        <taxon>Diversisporales</taxon>
        <taxon>Gigasporaceae</taxon>
        <taxon>Gigaspora</taxon>
    </lineage>
</organism>
<dbReference type="OrthoDB" id="2374580at2759"/>
<evidence type="ECO:0000313" key="4">
    <source>
        <dbReference type="Proteomes" id="UP000266673"/>
    </source>
</evidence>
<protein>
    <recommendedName>
        <fullName evidence="1">Phosphatidylglycerol/phosphatidylinositol transfer protein</fullName>
    </recommendedName>
</protein>
<dbReference type="Proteomes" id="UP000266673">
    <property type="component" value="Unassembled WGS sequence"/>
</dbReference>
<evidence type="ECO:0000313" key="3">
    <source>
        <dbReference type="EMBL" id="RIB26905.1"/>
    </source>
</evidence>
<keyword evidence="4" id="KW-1185">Reference proteome</keyword>
<dbReference type="Pfam" id="PF02221">
    <property type="entry name" value="E1_DerP2_DerF2"/>
    <property type="match status" value="1"/>
</dbReference>
<gene>
    <name evidence="3" type="ORF">C2G38_2162081</name>
</gene>
<sequence>MIFINLFNSDNLSGFVKCNGTFPIEITHWTWSPDPIISNHSLEIEIGGTFSAVTIEEGAHYVSMIFLNDQLLAIIVQDFCKGLAEPSGSHCPVSPGKFYYKHNIFAQLFEFNNVTITQFVRTTCMYSF</sequence>
<dbReference type="EMBL" id="QKWP01000118">
    <property type="protein sequence ID" value="RIB26905.1"/>
    <property type="molecule type" value="Genomic_DNA"/>
</dbReference>
<reference evidence="3 4" key="1">
    <citation type="submission" date="2018-06" db="EMBL/GenBank/DDBJ databases">
        <title>Comparative genomics reveals the genomic features of Rhizophagus irregularis, R. cerebriforme, R. diaphanum and Gigaspora rosea, and their symbiotic lifestyle signature.</title>
        <authorList>
            <person name="Morin E."/>
            <person name="San Clemente H."/>
            <person name="Chen E.C.H."/>
            <person name="De La Providencia I."/>
            <person name="Hainaut M."/>
            <person name="Kuo A."/>
            <person name="Kohler A."/>
            <person name="Murat C."/>
            <person name="Tang N."/>
            <person name="Roy S."/>
            <person name="Loubradou J."/>
            <person name="Henrissat B."/>
            <person name="Grigoriev I.V."/>
            <person name="Corradi N."/>
            <person name="Roux C."/>
            <person name="Martin F.M."/>
        </authorList>
    </citation>
    <scope>NUCLEOTIDE SEQUENCE [LARGE SCALE GENOMIC DNA]</scope>
    <source>
        <strain evidence="3 4">DAOM 194757</strain>
    </source>
</reference>
<evidence type="ECO:0000256" key="1">
    <source>
        <dbReference type="ARBA" id="ARBA00016056"/>
    </source>
</evidence>
<comment type="caution">
    <text evidence="3">The sequence shown here is derived from an EMBL/GenBank/DDBJ whole genome shotgun (WGS) entry which is preliminary data.</text>
</comment>
<dbReference type="InterPro" id="IPR003172">
    <property type="entry name" value="ML_dom"/>
</dbReference>
<proteinExistence type="predicted"/>
<dbReference type="SUPFAM" id="SSF81296">
    <property type="entry name" value="E set domains"/>
    <property type="match status" value="1"/>
</dbReference>
<dbReference type="AlphaFoldDB" id="A0A397VWD6"/>
<accession>A0A397VWD6</accession>
<evidence type="ECO:0000259" key="2">
    <source>
        <dbReference type="Pfam" id="PF02221"/>
    </source>
</evidence>
<feature type="domain" description="MD-2-related lipid-recognition" evidence="2">
    <location>
        <begin position="17"/>
        <end position="103"/>
    </location>
</feature>
<dbReference type="InterPro" id="IPR014756">
    <property type="entry name" value="Ig_E-set"/>
</dbReference>
<name>A0A397VWD6_9GLOM</name>